<gene>
    <name evidence="1" type="ORF">EANT1437_LOCUS9581</name>
</gene>
<evidence type="ECO:0000313" key="1">
    <source>
        <dbReference type="EMBL" id="CAD9680721.1"/>
    </source>
</evidence>
<organism evidence="1">
    <name type="scientific">Eucampia antarctica</name>
    <dbReference type="NCBI Taxonomy" id="49252"/>
    <lineage>
        <taxon>Eukaryota</taxon>
        <taxon>Sar</taxon>
        <taxon>Stramenopiles</taxon>
        <taxon>Ochrophyta</taxon>
        <taxon>Bacillariophyta</taxon>
        <taxon>Mediophyceae</taxon>
        <taxon>Biddulphiophycidae</taxon>
        <taxon>Hemiaulales</taxon>
        <taxon>Hemiaulaceae</taxon>
        <taxon>Eucampia</taxon>
    </lineage>
</organism>
<protein>
    <submittedName>
        <fullName evidence="1">Uncharacterized protein</fullName>
    </submittedName>
</protein>
<proteinExistence type="predicted"/>
<name>A0A7S2RU72_9STRA</name>
<sequence>MSTLGTKIGDGPFQDTGFSQQTMIDVACNKVNVIDSETTYFARSWQVLSIMTLNGDIARAGELVRDVGSSLTSTPNPTTSQKDAPACEGWCLHNKKDWEKKCNWIQCSLCVPCNLLSKLDAL</sequence>
<reference evidence="1" key="1">
    <citation type="submission" date="2021-01" db="EMBL/GenBank/DDBJ databases">
        <authorList>
            <person name="Corre E."/>
            <person name="Pelletier E."/>
            <person name="Niang G."/>
            <person name="Scheremetjew M."/>
            <person name="Finn R."/>
            <person name="Kale V."/>
            <person name="Holt S."/>
            <person name="Cochrane G."/>
            <person name="Meng A."/>
            <person name="Brown T."/>
            <person name="Cohen L."/>
        </authorList>
    </citation>
    <scope>NUCLEOTIDE SEQUENCE</scope>
    <source>
        <strain evidence="1">CCMP1452</strain>
    </source>
</reference>
<dbReference type="EMBL" id="HBHI01018695">
    <property type="protein sequence ID" value="CAD9680721.1"/>
    <property type="molecule type" value="Transcribed_RNA"/>
</dbReference>
<dbReference type="AlphaFoldDB" id="A0A7S2RU72"/>
<accession>A0A7S2RU72</accession>